<proteinExistence type="predicted"/>
<organism evidence="2 3">
    <name type="scientific">Rachicladosporium monterosium</name>
    <dbReference type="NCBI Taxonomy" id="1507873"/>
    <lineage>
        <taxon>Eukaryota</taxon>
        <taxon>Fungi</taxon>
        <taxon>Dikarya</taxon>
        <taxon>Ascomycota</taxon>
        <taxon>Pezizomycotina</taxon>
        <taxon>Dothideomycetes</taxon>
        <taxon>Dothideomycetidae</taxon>
        <taxon>Cladosporiales</taxon>
        <taxon>Cladosporiaceae</taxon>
        <taxon>Rachicladosporium</taxon>
    </lineage>
</organism>
<reference evidence="2 3" key="1">
    <citation type="submission" date="2023-08" db="EMBL/GenBank/DDBJ databases">
        <title>Black Yeasts Isolated from many extreme environments.</title>
        <authorList>
            <person name="Coleine C."/>
            <person name="Stajich J.E."/>
            <person name="Selbmann L."/>
        </authorList>
    </citation>
    <scope>NUCLEOTIDE SEQUENCE [LARGE SCALE GENOMIC DNA]</scope>
    <source>
        <strain evidence="2 3">CCFEE 5386</strain>
    </source>
</reference>
<feature type="region of interest" description="Disordered" evidence="1">
    <location>
        <begin position="41"/>
        <end position="70"/>
    </location>
</feature>
<protein>
    <submittedName>
        <fullName evidence="2">Uncharacterized protein</fullName>
    </submittedName>
</protein>
<sequence length="70" mass="7313">MCVHEVVLTGNGSPPNIVAVEYRLHERCGDCKTTSAKFDVKAVKSSRSDTDDTQPAASEGSQGKASSSGN</sequence>
<evidence type="ECO:0000313" key="3">
    <source>
        <dbReference type="Proteomes" id="UP001308179"/>
    </source>
</evidence>
<feature type="compositionally biased region" description="Polar residues" evidence="1">
    <location>
        <begin position="53"/>
        <end position="70"/>
    </location>
</feature>
<gene>
    <name evidence="2" type="ORF">LTR32_006251</name>
</gene>
<evidence type="ECO:0000313" key="2">
    <source>
        <dbReference type="EMBL" id="KAK5141106.1"/>
    </source>
</evidence>
<dbReference type="EMBL" id="JAVRRR010000646">
    <property type="protein sequence ID" value="KAK5141106.1"/>
    <property type="molecule type" value="Genomic_DNA"/>
</dbReference>
<dbReference type="Proteomes" id="UP001308179">
    <property type="component" value="Unassembled WGS sequence"/>
</dbReference>
<name>A0ABR0KZF7_9PEZI</name>
<comment type="caution">
    <text evidence="2">The sequence shown here is derived from an EMBL/GenBank/DDBJ whole genome shotgun (WGS) entry which is preliminary data.</text>
</comment>
<evidence type="ECO:0000256" key="1">
    <source>
        <dbReference type="SAM" id="MobiDB-lite"/>
    </source>
</evidence>
<keyword evidence="3" id="KW-1185">Reference proteome</keyword>
<accession>A0ABR0KZF7</accession>
<feature type="compositionally biased region" description="Basic and acidic residues" evidence="1">
    <location>
        <begin position="41"/>
        <end position="50"/>
    </location>
</feature>